<dbReference type="PANTHER" id="PTHR13318">
    <property type="entry name" value="PARTNER OF PAIRED, ISOFORM B-RELATED"/>
    <property type="match status" value="1"/>
</dbReference>
<feature type="region of interest" description="Disordered" evidence="1">
    <location>
        <begin position="1"/>
        <end position="136"/>
    </location>
</feature>
<dbReference type="AlphaFoldDB" id="A0A8H7UIR7"/>
<dbReference type="EMBL" id="JAEPQZ010000003">
    <property type="protein sequence ID" value="KAG2183247.1"/>
    <property type="molecule type" value="Genomic_DNA"/>
</dbReference>
<dbReference type="GO" id="GO:0019005">
    <property type="term" value="C:SCF ubiquitin ligase complex"/>
    <property type="evidence" value="ECO:0007669"/>
    <property type="project" value="TreeGrafter"/>
</dbReference>
<sequence length="603" mass="67279">MADRNQNRNQAGANRIRGPTSALSSFLREHGIHVRNRRFDRPRQPANAEDGQAPEQSTDDQASTVTAEVQSEQEASVNILYTPNVAQQTTTTRSRTTRATKRKKKRPADDDDDEDEDYIDEDDVSPVMSSSTPRANFKAKAGRTRVEFCSECKCRFSKIVLPGMEEASSSGPLLCPGCKSGEKKKPEPKKRRRVVGRAGATGKRLGNDGYIEVPSLQDICIRLSAKYIEDIEALGDIGMINMDKICKIISKNRKLNNETARLFMDPRNTRLSMYDCTNMTDDGFLNIAHFSHDLQQLKLVYCGRMTDKVITTYTTHLPSLKQLDLDGPFLVTNTAWINFIKCFGLQLETFALAESPRFDIDCMTQLTEQCTNLKELKLSRVGKLDNDWLPLIAKLKNLTKLELSWPAEDRHISTLEVCDLIKSIGSGLTDLILQGCFELTDKVLTDAILPHCTNLTSLNLCECDGFTSDGIKALFDGWVEQKINKGLTNLVLTRCTKLNDEAIESALRHSRNTLSALSINSLDELSSKSLEAIAGEGEDARPCVSLRSFDCGFVRALDDIVMDKLIKSCKALEHLKVWGCHKLTECVPLKPGLRIEGRESDTS</sequence>
<accession>A0A8H7UIR7</accession>
<feature type="compositionally biased region" description="Low complexity" evidence="1">
    <location>
        <begin position="7"/>
        <end position="18"/>
    </location>
</feature>
<keyword evidence="3" id="KW-1185">Reference proteome</keyword>
<evidence type="ECO:0000313" key="3">
    <source>
        <dbReference type="Proteomes" id="UP000654370"/>
    </source>
</evidence>
<protein>
    <recommendedName>
        <fullName evidence="4">RNI-like protein</fullName>
    </recommendedName>
</protein>
<dbReference type="PANTHER" id="PTHR13318:SF95">
    <property type="entry name" value="F-BOX PROTEIN YLR352W"/>
    <property type="match status" value="1"/>
</dbReference>
<feature type="compositionally biased region" description="Polar residues" evidence="1">
    <location>
        <begin position="54"/>
        <end position="88"/>
    </location>
</feature>
<feature type="compositionally biased region" description="Basic and acidic residues" evidence="1">
    <location>
        <begin position="27"/>
        <end position="43"/>
    </location>
</feature>
<dbReference type="InterPro" id="IPR032675">
    <property type="entry name" value="LRR_dom_sf"/>
</dbReference>
<dbReference type="InterPro" id="IPR006553">
    <property type="entry name" value="Leu-rich_rpt_Cys-con_subtyp"/>
</dbReference>
<comment type="caution">
    <text evidence="2">The sequence shown here is derived from an EMBL/GenBank/DDBJ whole genome shotgun (WGS) entry which is preliminary data.</text>
</comment>
<organism evidence="2 3">
    <name type="scientific">Mortierella isabellina</name>
    <name type="common">Filamentous fungus</name>
    <name type="synonym">Umbelopsis isabellina</name>
    <dbReference type="NCBI Taxonomy" id="91625"/>
    <lineage>
        <taxon>Eukaryota</taxon>
        <taxon>Fungi</taxon>
        <taxon>Fungi incertae sedis</taxon>
        <taxon>Mucoromycota</taxon>
        <taxon>Mucoromycotina</taxon>
        <taxon>Umbelopsidomycetes</taxon>
        <taxon>Umbelopsidales</taxon>
        <taxon>Umbelopsidaceae</taxon>
        <taxon>Umbelopsis</taxon>
    </lineage>
</organism>
<gene>
    <name evidence="2" type="ORF">INT43_006251</name>
</gene>
<dbReference type="SUPFAM" id="SSF52047">
    <property type="entry name" value="RNI-like"/>
    <property type="match status" value="1"/>
</dbReference>
<proteinExistence type="predicted"/>
<dbReference type="SMART" id="SM00367">
    <property type="entry name" value="LRR_CC"/>
    <property type="match status" value="6"/>
</dbReference>
<evidence type="ECO:0000313" key="2">
    <source>
        <dbReference type="EMBL" id="KAG2183247.1"/>
    </source>
</evidence>
<evidence type="ECO:0000256" key="1">
    <source>
        <dbReference type="SAM" id="MobiDB-lite"/>
    </source>
</evidence>
<evidence type="ECO:0008006" key="4">
    <source>
        <dbReference type="Google" id="ProtNLM"/>
    </source>
</evidence>
<feature type="compositionally biased region" description="Basic residues" evidence="1">
    <location>
        <begin position="95"/>
        <end position="106"/>
    </location>
</feature>
<dbReference type="OrthoDB" id="421226at2759"/>
<dbReference type="GO" id="GO:0031146">
    <property type="term" value="P:SCF-dependent proteasomal ubiquitin-dependent protein catabolic process"/>
    <property type="evidence" value="ECO:0007669"/>
    <property type="project" value="TreeGrafter"/>
</dbReference>
<name>A0A8H7UIR7_MORIS</name>
<dbReference type="Proteomes" id="UP000654370">
    <property type="component" value="Unassembled WGS sequence"/>
</dbReference>
<dbReference type="Gene3D" id="3.80.10.10">
    <property type="entry name" value="Ribonuclease Inhibitor"/>
    <property type="match status" value="2"/>
</dbReference>
<reference evidence="2" key="1">
    <citation type="submission" date="2020-12" db="EMBL/GenBank/DDBJ databases">
        <title>Metabolic potential, ecology and presence of endohyphal bacteria is reflected in genomic diversity of Mucoromycotina.</title>
        <authorList>
            <person name="Muszewska A."/>
            <person name="Okrasinska A."/>
            <person name="Steczkiewicz K."/>
            <person name="Drgas O."/>
            <person name="Orlowska M."/>
            <person name="Perlinska-Lenart U."/>
            <person name="Aleksandrzak-Piekarczyk T."/>
            <person name="Szatraj K."/>
            <person name="Zielenkiewicz U."/>
            <person name="Pilsyk S."/>
            <person name="Malc E."/>
            <person name="Mieczkowski P."/>
            <person name="Kruszewska J.S."/>
            <person name="Biernat P."/>
            <person name="Pawlowska J."/>
        </authorList>
    </citation>
    <scope>NUCLEOTIDE SEQUENCE</scope>
    <source>
        <strain evidence="2">WA0000067209</strain>
    </source>
</reference>
<feature type="compositionally biased region" description="Acidic residues" evidence="1">
    <location>
        <begin position="109"/>
        <end position="124"/>
    </location>
</feature>